<accession>A0A6L7HZA4</accession>
<protein>
    <submittedName>
        <fullName evidence="2">DUF2937 family protein</fullName>
    </submittedName>
</protein>
<dbReference type="AlphaFoldDB" id="A0A6L7HZA4"/>
<dbReference type="Proteomes" id="UP000474778">
    <property type="component" value="Unassembled WGS sequence"/>
</dbReference>
<evidence type="ECO:0000313" key="2">
    <source>
        <dbReference type="EMBL" id="MXR69586.1"/>
    </source>
</evidence>
<keyword evidence="1" id="KW-0472">Membrane</keyword>
<dbReference type="EMBL" id="WRPA01000011">
    <property type="protein sequence ID" value="MXR69586.1"/>
    <property type="molecule type" value="Genomic_DNA"/>
</dbReference>
<gene>
    <name evidence="2" type="ORF">GNT65_13025</name>
</gene>
<keyword evidence="1" id="KW-1133">Transmembrane helix</keyword>
<evidence type="ECO:0000313" key="3">
    <source>
        <dbReference type="Proteomes" id="UP000474778"/>
    </source>
</evidence>
<sequence length="185" mass="20939">MLRRLMDYLRLLLFVCGVLLGVQVPAFVDQYGKALTAHTQEAKQSLAEFQRDADRFFGGDIDRLIAHYKQNPDAVFNAGGESIEAIYHRYRLLSEALTEFNQSGYGGFDRLVLAPLPEIRQQVWQHFSHSILLDGRAIAFGLLFGLLFAMLCELTLHGCGRCCRGAYRRIRLSAKTSGEERVEKP</sequence>
<dbReference type="PIRSF" id="PIRSF029393">
    <property type="entry name" value="UCP029393"/>
    <property type="match status" value="1"/>
</dbReference>
<name>A0A6L7HZA4_9GAMM</name>
<dbReference type="InterPro" id="IPR016917">
    <property type="entry name" value="UCP029393"/>
</dbReference>
<comment type="caution">
    <text evidence="2">The sequence shown here is derived from an EMBL/GenBank/DDBJ whole genome shotgun (WGS) entry which is preliminary data.</text>
</comment>
<keyword evidence="1" id="KW-0812">Transmembrane</keyword>
<feature type="transmembrane region" description="Helical" evidence="1">
    <location>
        <begin position="137"/>
        <end position="159"/>
    </location>
</feature>
<dbReference type="RefSeq" id="WP_160796852.1">
    <property type="nucleotide sequence ID" value="NZ_WRPA01000011.1"/>
</dbReference>
<dbReference type="InterPro" id="IPR022584">
    <property type="entry name" value="DUF2937"/>
</dbReference>
<organism evidence="2 3">
    <name type="scientific">Shewanella insulae</name>
    <dbReference type="NCBI Taxonomy" id="2681496"/>
    <lineage>
        <taxon>Bacteria</taxon>
        <taxon>Pseudomonadati</taxon>
        <taxon>Pseudomonadota</taxon>
        <taxon>Gammaproteobacteria</taxon>
        <taxon>Alteromonadales</taxon>
        <taxon>Shewanellaceae</taxon>
        <taxon>Shewanella</taxon>
    </lineage>
</organism>
<dbReference type="Pfam" id="PF11157">
    <property type="entry name" value="DUF2937"/>
    <property type="match status" value="1"/>
</dbReference>
<reference evidence="2 3" key="1">
    <citation type="submission" date="2019-12" db="EMBL/GenBank/DDBJ databases">
        <title>Shewanella insulae sp. nov., isolated from a tidal flat.</title>
        <authorList>
            <person name="Yoon J.-H."/>
        </authorList>
    </citation>
    <scope>NUCLEOTIDE SEQUENCE [LARGE SCALE GENOMIC DNA]</scope>
    <source>
        <strain evidence="2 3">JBTF-M18</strain>
    </source>
</reference>
<keyword evidence="3" id="KW-1185">Reference proteome</keyword>
<evidence type="ECO:0000256" key="1">
    <source>
        <dbReference type="SAM" id="Phobius"/>
    </source>
</evidence>
<proteinExistence type="predicted"/>